<evidence type="ECO:0000313" key="1">
    <source>
        <dbReference type="EMBL" id="MEA5258417.1"/>
    </source>
</evidence>
<evidence type="ECO:0008006" key="3">
    <source>
        <dbReference type="Google" id="ProtNLM"/>
    </source>
</evidence>
<reference evidence="1 2" key="1">
    <citation type="submission" date="2023-12" db="EMBL/GenBank/DDBJ databases">
        <title>Novel species of the genus Arcicella isolated from rivers.</title>
        <authorList>
            <person name="Lu H."/>
        </authorList>
    </citation>
    <scope>NUCLEOTIDE SEQUENCE [LARGE SCALE GENOMIC DNA]</scope>
    <source>
        <strain evidence="1 2">LMG 21963</strain>
    </source>
</reference>
<dbReference type="RefSeq" id="WP_323249500.1">
    <property type="nucleotide sequence ID" value="NZ_JAYFUL010000016.1"/>
</dbReference>
<dbReference type="Proteomes" id="UP001304671">
    <property type="component" value="Unassembled WGS sequence"/>
</dbReference>
<dbReference type="EMBL" id="JAYFUL010000016">
    <property type="protein sequence ID" value="MEA5258417.1"/>
    <property type="molecule type" value="Genomic_DNA"/>
</dbReference>
<protein>
    <recommendedName>
        <fullName evidence="3">ParB/Sulfiredoxin domain-containing protein</fullName>
    </recommendedName>
</protein>
<keyword evidence="2" id="KW-1185">Reference proteome</keyword>
<evidence type="ECO:0000313" key="2">
    <source>
        <dbReference type="Proteomes" id="UP001304671"/>
    </source>
</evidence>
<comment type="caution">
    <text evidence="1">The sequence shown here is derived from an EMBL/GenBank/DDBJ whole genome shotgun (WGS) entry which is preliminary data.</text>
</comment>
<gene>
    <name evidence="1" type="ORF">VB264_11545</name>
</gene>
<sequence length="295" mass="33783">MAKKIDFKTQMKSNVTQTVTSGLISNETIKQKIVILDELKNLIEPLQEEELQGLESNILANGCKDSLIIWQTTEKVINPEAITDTERFVLVDGHNRYKICTKHNISFNVMLMFFNSLQEVKNYMLDLQMGRRNLSQIQMAYYRGLRYNNEKITSKAENFSKDAGDEKTSQKIAKQFNVDEKTIRRDGEFAIGLEKLSPAFKKEVLAGKQKVSKKSVQQLTKVVVDNSIESIEDLEKVLSKKDSAETTLLTERKINRDTILTIQNMLEKVYETNSLDDYQSLKVKVEELGKILSEA</sequence>
<proteinExistence type="predicted"/>
<organism evidence="1 2">
    <name type="scientific">Arcicella aquatica</name>
    <dbReference type="NCBI Taxonomy" id="217141"/>
    <lineage>
        <taxon>Bacteria</taxon>
        <taxon>Pseudomonadati</taxon>
        <taxon>Bacteroidota</taxon>
        <taxon>Cytophagia</taxon>
        <taxon>Cytophagales</taxon>
        <taxon>Flectobacillaceae</taxon>
        <taxon>Arcicella</taxon>
    </lineage>
</organism>
<name>A0ABU5QMX5_9BACT</name>
<accession>A0ABU5QMX5</accession>